<evidence type="ECO:0000313" key="2">
    <source>
        <dbReference type="EMBL" id="KAK3097160.1"/>
    </source>
</evidence>
<dbReference type="AlphaFoldDB" id="A0AA88Y2K3"/>
<keyword evidence="3" id="KW-1185">Reference proteome</keyword>
<feature type="compositionally biased region" description="Polar residues" evidence="1">
    <location>
        <begin position="38"/>
        <end position="48"/>
    </location>
</feature>
<feature type="compositionally biased region" description="Low complexity" evidence="1">
    <location>
        <begin position="130"/>
        <end position="143"/>
    </location>
</feature>
<feature type="compositionally biased region" description="Basic residues" evidence="1">
    <location>
        <begin position="111"/>
        <end position="123"/>
    </location>
</feature>
<organism evidence="2 3">
    <name type="scientific">Pinctada imbricata</name>
    <name type="common">Atlantic pearl-oyster</name>
    <name type="synonym">Pinctada martensii</name>
    <dbReference type="NCBI Taxonomy" id="66713"/>
    <lineage>
        <taxon>Eukaryota</taxon>
        <taxon>Metazoa</taxon>
        <taxon>Spiralia</taxon>
        <taxon>Lophotrochozoa</taxon>
        <taxon>Mollusca</taxon>
        <taxon>Bivalvia</taxon>
        <taxon>Autobranchia</taxon>
        <taxon>Pteriomorphia</taxon>
        <taxon>Pterioida</taxon>
        <taxon>Pterioidea</taxon>
        <taxon>Pteriidae</taxon>
        <taxon>Pinctada</taxon>
    </lineage>
</organism>
<feature type="compositionally biased region" description="Basic and acidic residues" evidence="1">
    <location>
        <begin position="355"/>
        <end position="367"/>
    </location>
</feature>
<feature type="compositionally biased region" description="Polar residues" evidence="1">
    <location>
        <begin position="19"/>
        <end position="30"/>
    </location>
</feature>
<sequence>MRLIYRDPGARPSHPGRVLQTTVPVKSSLKQAPPPDDISSTDANTSRSSVDRRNLRTTFNSEREREIFEYSETNYSDSDSSETGTYYNKDGSRKIVRVYRSDSYQDDSYREKRRRDPRLRRYHSARDTRSTGYSYSSTYSSSYSDRRSSTHSTDTTSYYTGTDSETDDLEVVSNSPSHKVIRHIQVPQVQRHTLVRRPVYRRAMSDITESDTVTGTSRTASCRSYIPGSSRPIDMKPVKIKPERAVSDITESDTMTRTSRTGSSTSYVSRSKSENSFAVPVPRKMSYKRLVKIKPKSTERVIMQTTDPKTSDHDTKIKRQYKSTEVSTGDYTNTHIEERFVGQSHSQPTPDTEDTSTRSQDDFRNDPSTKLLAKKVTESQIKPTRTVGVQMETKFQVKRPEASPVWEKIRDMQTQTRKQETKFPKETAYIEFGEWQSDNNDDDEVEVVVLRQPCSYVESPRKPVQYVPPSIDYRQPRTPTPPPTPPRTPTPPPLRIVVSTCTLYNRK</sequence>
<feature type="compositionally biased region" description="Polar residues" evidence="1">
    <location>
        <begin position="210"/>
        <end position="222"/>
    </location>
</feature>
<reference evidence="2" key="1">
    <citation type="submission" date="2019-08" db="EMBL/GenBank/DDBJ databases">
        <title>The improved chromosome-level genome for the pearl oyster Pinctada fucata martensii using PacBio sequencing and Hi-C.</title>
        <authorList>
            <person name="Zheng Z."/>
        </authorList>
    </citation>
    <scope>NUCLEOTIDE SEQUENCE</scope>
    <source>
        <strain evidence="2">ZZ-2019</strain>
        <tissue evidence="2">Adductor muscle</tissue>
    </source>
</reference>
<accession>A0AA88Y2K3</accession>
<feature type="region of interest" description="Disordered" evidence="1">
    <location>
        <begin position="210"/>
        <end position="235"/>
    </location>
</feature>
<name>A0AA88Y2K3_PINIB</name>
<dbReference type="EMBL" id="VSWD01000007">
    <property type="protein sequence ID" value="KAK3097160.1"/>
    <property type="molecule type" value="Genomic_DNA"/>
</dbReference>
<feature type="compositionally biased region" description="Low complexity" evidence="1">
    <location>
        <begin position="252"/>
        <end position="269"/>
    </location>
</feature>
<gene>
    <name evidence="2" type="ORF">FSP39_006948</name>
</gene>
<feature type="compositionally biased region" description="Polar residues" evidence="1">
    <location>
        <begin position="323"/>
        <end position="334"/>
    </location>
</feature>
<comment type="caution">
    <text evidence="2">The sequence shown here is derived from an EMBL/GenBank/DDBJ whole genome shotgun (WGS) entry which is preliminary data.</text>
</comment>
<proteinExistence type="predicted"/>
<evidence type="ECO:0000313" key="3">
    <source>
        <dbReference type="Proteomes" id="UP001186944"/>
    </source>
</evidence>
<feature type="region of interest" description="Disordered" evidence="1">
    <location>
        <begin position="460"/>
        <end position="495"/>
    </location>
</feature>
<evidence type="ECO:0000256" key="1">
    <source>
        <dbReference type="SAM" id="MobiDB-lite"/>
    </source>
</evidence>
<protein>
    <submittedName>
        <fullName evidence="2">Uncharacterized protein</fullName>
    </submittedName>
</protein>
<feature type="region of interest" description="Disordered" evidence="1">
    <location>
        <begin position="1"/>
        <end position="62"/>
    </location>
</feature>
<dbReference type="Proteomes" id="UP001186944">
    <property type="component" value="Unassembled WGS sequence"/>
</dbReference>
<feature type="region of interest" description="Disordered" evidence="1">
    <location>
        <begin position="249"/>
        <end position="269"/>
    </location>
</feature>
<feature type="compositionally biased region" description="Low complexity" evidence="1">
    <location>
        <begin position="150"/>
        <end position="163"/>
    </location>
</feature>
<feature type="region of interest" description="Disordered" evidence="1">
    <location>
        <begin position="306"/>
        <end position="368"/>
    </location>
</feature>
<feature type="compositionally biased region" description="Pro residues" evidence="1">
    <location>
        <begin position="478"/>
        <end position="494"/>
    </location>
</feature>
<feature type="region of interest" description="Disordered" evidence="1">
    <location>
        <begin position="102"/>
        <end position="170"/>
    </location>
</feature>